<reference evidence="2" key="1">
    <citation type="journal article" date="2018" name="Nat. Commun.">
        <title>Diversity and evolution of the emerging Pandoraviridae family.</title>
        <authorList>
            <person name="Legendre M."/>
            <person name="Fabre E."/>
            <person name="Poirot O."/>
            <person name="Jeudy S."/>
            <person name="Lartigue A."/>
            <person name="Alempic J.M."/>
            <person name="Beucher L."/>
            <person name="Philippe N."/>
            <person name="Bertaux L."/>
            <person name="Christo-Foroux E."/>
            <person name="Labadie K."/>
            <person name="Coute Y."/>
            <person name="Abergel C."/>
            <person name="Claverie J.M."/>
        </authorList>
    </citation>
    <scope>NUCLEOTIDE SEQUENCE [LARGE SCALE GENOMIC DNA]</scope>
    <source>
        <strain evidence="2">Macleodensis</strain>
    </source>
</reference>
<organism evidence="2">
    <name type="scientific">Pandoravirus macleodensis</name>
    <dbReference type="NCBI Taxonomy" id="2107707"/>
    <lineage>
        <taxon>Viruses</taxon>
        <taxon>Pandoravirus</taxon>
    </lineage>
</organism>
<dbReference type="Proteomes" id="UP000249758">
    <property type="component" value="Segment"/>
</dbReference>
<dbReference type="KEGG" id="vg:36841943"/>
<protein>
    <submittedName>
        <fullName evidence="2">Uncharacterized protein</fullName>
    </submittedName>
</protein>
<dbReference type="GeneID" id="36841943"/>
<feature type="compositionally biased region" description="Acidic residues" evidence="1">
    <location>
        <begin position="226"/>
        <end position="235"/>
    </location>
</feature>
<evidence type="ECO:0000313" key="2">
    <source>
        <dbReference type="EMBL" id="AVK77488.1"/>
    </source>
</evidence>
<gene>
    <name evidence="2" type="ORF">pmac_cds_800</name>
</gene>
<sequence length="343" mass="35714">MIFRPVLRICFSLPHRQRLPRRLHPLASIILRNVQYVHMEGRHLVVVDVALALVMQAMQNKPGSHSALLSQARSLEDEAMSDYGALMPVGSVLSLPPGVRPLPAPLADPPFGATAALDRSADGATNHSRCVLAYTAGGLAWLLGAVRCCGDPRLLSAMEAVARSGIVDRIGACLDLLPEAPTGPIKPRRAAATVAILLVCDKTDNAAAAAATGKDSCESDGASGDDGSEDDDNRGDDDHSDHKDLCTNDTSGYGDSRSVPVAAAAMRNELPGVDPWAVVGCRDRLAAVGASAREACALLSATAACLVRNSASACLYVDAALIVPIDDAGFRHALDVAFGLASP</sequence>
<accession>A0A2U7UG54</accession>
<proteinExistence type="predicted"/>
<evidence type="ECO:0000256" key="1">
    <source>
        <dbReference type="SAM" id="MobiDB-lite"/>
    </source>
</evidence>
<feature type="region of interest" description="Disordered" evidence="1">
    <location>
        <begin position="214"/>
        <end position="254"/>
    </location>
</feature>
<dbReference type="RefSeq" id="YP_009481484.1">
    <property type="nucleotide sequence ID" value="NC_037665.1"/>
</dbReference>
<feature type="compositionally biased region" description="Basic and acidic residues" evidence="1">
    <location>
        <begin position="236"/>
        <end position="246"/>
    </location>
</feature>
<name>A0A2U7UG54_9VIRU</name>
<dbReference type="EMBL" id="MG011691">
    <property type="protein sequence ID" value="AVK77488.1"/>
    <property type="molecule type" value="Genomic_DNA"/>
</dbReference>